<dbReference type="EMBL" id="JAVDSB010000030">
    <property type="protein sequence ID" value="MDR6555493.1"/>
    <property type="molecule type" value="Genomic_DNA"/>
</dbReference>
<comment type="caution">
    <text evidence="1">The sequence shown here is derived from an EMBL/GenBank/DDBJ whole genome shotgun (WGS) entry which is preliminary data.</text>
</comment>
<dbReference type="RefSeq" id="WP_310502811.1">
    <property type="nucleotide sequence ID" value="NZ_JAVDSB010000030.1"/>
</dbReference>
<accession>A0ABU1P6V0</accession>
<name>A0ABU1P6V0_9BACL</name>
<proteinExistence type="predicted"/>
<keyword evidence="2" id="KW-1185">Reference proteome</keyword>
<reference evidence="1 2" key="1">
    <citation type="submission" date="2023-07" db="EMBL/GenBank/DDBJ databases">
        <title>Sorghum-associated microbial communities from plants grown in Nebraska, USA.</title>
        <authorList>
            <person name="Schachtman D."/>
        </authorList>
    </citation>
    <scope>NUCLEOTIDE SEQUENCE [LARGE SCALE GENOMIC DNA]</scope>
    <source>
        <strain evidence="1 2">CC258</strain>
    </source>
</reference>
<dbReference type="Proteomes" id="UP001267290">
    <property type="component" value="Unassembled WGS sequence"/>
</dbReference>
<gene>
    <name evidence="1" type="ORF">J2736_006755</name>
</gene>
<organism evidence="1 2">
    <name type="scientific">Paenibacillus qinlingensis</name>
    <dbReference type="NCBI Taxonomy" id="1837343"/>
    <lineage>
        <taxon>Bacteria</taxon>
        <taxon>Bacillati</taxon>
        <taxon>Bacillota</taxon>
        <taxon>Bacilli</taxon>
        <taxon>Bacillales</taxon>
        <taxon>Paenibacillaceae</taxon>
        <taxon>Paenibacillus</taxon>
    </lineage>
</organism>
<evidence type="ECO:0000313" key="2">
    <source>
        <dbReference type="Proteomes" id="UP001267290"/>
    </source>
</evidence>
<sequence length="212" mass="24844">MNYIEERAREIQKDQGGKIFSFPVHEEDPYSKYAIVIDTGENLMVYPNSVTIEEAAACIKSMLEALKDQGLDHDYNRLVRMVSYDAQFNSPNVTMRKLRKDEKNFMSSGVPLMKEGEDFYKRDDGEEGLYINARGLIKFSYLEMLDKNKNGDRFMRKYYELLSSKRYGKTASAIQQEVRRMDRLSGIRWIEKTYKGYIKNDNDVLDIMKSMI</sequence>
<evidence type="ECO:0000313" key="1">
    <source>
        <dbReference type="EMBL" id="MDR6555493.1"/>
    </source>
</evidence>
<protein>
    <submittedName>
        <fullName evidence="1">HEPN domain-containing protein</fullName>
    </submittedName>
</protein>